<evidence type="ECO:0000256" key="1">
    <source>
        <dbReference type="ARBA" id="ARBA00003747"/>
    </source>
</evidence>
<comment type="catalytic activity">
    <reaction evidence="8">
        <text>L-threonyl-[protein] + ATP = O-phospho-L-threonyl-[protein] + ADP + H(+)</text>
        <dbReference type="Rhea" id="RHEA:46608"/>
        <dbReference type="Rhea" id="RHEA-COMP:11060"/>
        <dbReference type="Rhea" id="RHEA-COMP:11605"/>
        <dbReference type="ChEBI" id="CHEBI:15378"/>
        <dbReference type="ChEBI" id="CHEBI:30013"/>
        <dbReference type="ChEBI" id="CHEBI:30616"/>
        <dbReference type="ChEBI" id="CHEBI:61977"/>
        <dbReference type="ChEBI" id="CHEBI:456216"/>
        <dbReference type="EC" id="2.7.11.1"/>
    </reaction>
</comment>
<feature type="domain" description="Protein kinase" evidence="11">
    <location>
        <begin position="361"/>
        <end position="751"/>
    </location>
</feature>
<feature type="compositionally biased region" description="Polar residues" evidence="10">
    <location>
        <begin position="113"/>
        <end position="122"/>
    </location>
</feature>
<dbReference type="GO" id="GO:0004674">
    <property type="term" value="F:protein serine/threonine kinase activity"/>
    <property type="evidence" value="ECO:0007669"/>
    <property type="project" value="UniProtKB-EC"/>
</dbReference>
<evidence type="ECO:0000313" key="12">
    <source>
        <dbReference type="EMBL" id="KAA8908050.1"/>
    </source>
</evidence>
<dbReference type="Pfam" id="PF17667">
    <property type="entry name" value="Pkinase_fungal"/>
    <property type="match status" value="1"/>
</dbReference>
<gene>
    <name evidence="12" type="ORF">FN846DRAFT_946140</name>
</gene>
<dbReference type="InterPro" id="IPR040976">
    <property type="entry name" value="Pkinase_fungal"/>
</dbReference>
<evidence type="ECO:0000256" key="7">
    <source>
        <dbReference type="ARBA" id="ARBA00033194"/>
    </source>
</evidence>
<dbReference type="InterPro" id="IPR008266">
    <property type="entry name" value="Tyr_kinase_AS"/>
</dbReference>
<dbReference type="SUPFAM" id="SSF56112">
    <property type="entry name" value="Protein kinase-like (PK-like)"/>
    <property type="match status" value="1"/>
</dbReference>
<evidence type="ECO:0000256" key="6">
    <source>
        <dbReference type="ARBA" id="ARBA00030980"/>
    </source>
</evidence>
<evidence type="ECO:0000256" key="9">
    <source>
        <dbReference type="ARBA" id="ARBA00048679"/>
    </source>
</evidence>
<feature type="region of interest" description="Disordered" evidence="10">
    <location>
        <begin position="1"/>
        <end position="68"/>
    </location>
</feature>
<comment type="caution">
    <text evidence="12">The sequence shown here is derived from an EMBL/GenBank/DDBJ whole genome shotgun (WGS) entry which is preliminary data.</text>
</comment>
<comment type="catalytic activity">
    <reaction evidence="9">
        <text>L-seryl-[protein] + ATP = O-phospho-L-seryl-[protein] + ADP + H(+)</text>
        <dbReference type="Rhea" id="RHEA:17989"/>
        <dbReference type="Rhea" id="RHEA-COMP:9863"/>
        <dbReference type="Rhea" id="RHEA-COMP:11604"/>
        <dbReference type="ChEBI" id="CHEBI:15378"/>
        <dbReference type="ChEBI" id="CHEBI:29999"/>
        <dbReference type="ChEBI" id="CHEBI:30616"/>
        <dbReference type="ChEBI" id="CHEBI:83421"/>
        <dbReference type="ChEBI" id="CHEBI:456216"/>
        <dbReference type="EC" id="2.7.11.1"/>
    </reaction>
</comment>
<dbReference type="InterPro" id="IPR000719">
    <property type="entry name" value="Prot_kinase_dom"/>
</dbReference>
<dbReference type="AlphaFoldDB" id="A0A5J5EYY7"/>
<dbReference type="InterPro" id="IPR011009">
    <property type="entry name" value="Kinase-like_dom_sf"/>
</dbReference>
<evidence type="ECO:0000256" key="4">
    <source>
        <dbReference type="ARBA" id="ARBA00013948"/>
    </source>
</evidence>
<dbReference type="EMBL" id="VXIS01000072">
    <property type="protein sequence ID" value="KAA8908050.1"/>
    <property type="molecule type" value="Genomic_DNA"/>
</dbReference>
<feature type="compositionally biased region" description="Polar residues" evidence="10">
    <location>
        <begin position="57"/>
        <end position="68"/>
    </location>
</feature>
<comment type="subunit">
    <text evidence="2">Component of the EKC/KEOPS complex composed of at least BUD32, CGI121, GON7, KAE1 and PCC1; the whole complex dimerizes.</text>
</comment>
<sequence>MSPVTTRKMVRDGQAPPANDLPTSLTNPARPRRRVARAAAQDAPPPAITADDHDNPALSQSSESTGLPFSTRALRQALSGSTMSVSQSLSSVTAASTPRSFNSDALRPHAFNDTANRPRSSKTPRLVMDVTLYTELLDRVAYDVDALWDIFDDTDVDVPPAYLHDGNRWVGWPPSPYEGDVLQWFFDDICPLLPTVEHADGHRIEYVASGDLILQNGDADRKGDLLVRCCSPDSTSRSYWDQVRIVGELKRNPDKDGRDKTFIQLANYMRELFGTQPQRCWALGFTLCGALMRLFRFDRSGAVASTAIDIHKEPRTFIAATKGFLTRDAAVIGFDPTIRWNPEPDREAVYDPTLHFLLPSLPDPFIVADGKKYRIYRSFIVRRYAIATRGTVCWRARPFDSPEDSPWTYVVKDQWRAAERDVEGDFMSRIEPGTVGLPGYIWHADMRDGDRLMDVASYIRHGLAHGTQRNSTSRALTRTSYNLYHPAADIRLQNRVKTRIIMSPLGKPLLSFRSYKHLLLALRDAVLGHRHMYTQHGIVHRDVSLNNILLHPDTPGTAAGPYGFLIDFDFAIDRARQALCGADFITGTFMYMSIDVLEGSMTTPHSPIEDLESFYYVLLDIAIHYDERGARRSPLPAVTVFHRNHHGSLEELRKSAVDAKTACLKKRKFVLEVLPTCNATAQDELWELLDDWRGLIDEAHRRADDVVLIRMGRGLPITRPAIDPDRRDDQIEDMYNAVLGILERAIERLAD</sequence>
<comment type="function">
    <text evidence="1">Component of the EKC/KEOPS complex that is required for the formation of a threonylcarbamoyl group on adenosine at position 37 (t(6)A37) in tRNAs that read codons beginning with adenine. The complex is probably involved in the transfer of the threonylcarbamoyl moiety of threonylcarbamoyl-AMP (TC-AMP) to the N6 group of A37. BUD32 has ATPase activity in the context of the EKC/KEOPS complex and likely plays a supporting role to the catalytic subunit KAE1. The EKC/KEOPS complex also promotes both telomere uncapping and telomere elongation. The complex is required for efficient recruitment of transcriptional coactivators.</text>
</comment>
<evidence type="ECO:0000256" key="3">
    <source>
        <dbReference type="ARBA" id="ARBA00012513"/>
    </source>
</evidence>
<evidence type="ECO:0000313" key="13">
    <source>
        <dbReference type="Proteomes" id="UP000326924"/>
    </source>
</evidence>
<dbReference type="PANTHER" id="PTHR38248:SF2">
    <property type="entry name" value="FUNK1 11"/>
    <property type="match status" value="1"/>
</dbReference>
<evidence type="ECO:0000256" key="2">
    <source>
        <dbReference type="ARBA" id="ARBA00011534"/>
    </source>
</evidence>
<protein>
    <recommendedName>
        <fullName evidence="5">EKC/KEOPS complex subunit BUD32</fullName>
        <ecNumber evidence="3">2.7.11.1</ecNumber>
    </recommendedName>
    <alternativeName>
        <fullName evidence="6 7">Atypical Serine/threonine protein kinase BUD32</fullName>
    </alternativeName>
    <alternativeName>
        <fullName evidence="4">EKC/KEOPS complex subunit bud32</fullName>
    </alternativeName>
</protein>
<reference evidence="12 13" key="1">
    <citation type="submission" date="2019-09" db="EMBL/GenBank/DDBJ databases">
        <title>Draft genome of the ectomycorrhizal ascomycete Sphaerosporella brunnea.</title>
        <authorList>
            <consortium name="DOE Joint Genome Institute"/>
            <person name="Benucci G.M."/>
            <person name="Marozzi G."/>
            <person name="Antonielli L."/>
            <person name="Sanchez S."/>
            <person name="Marco P."/>
            <person name="Wang X."/>
            <person name="Falini L.B."/>
            <person name="Barry K."/>
            <person name="Haridas S."/>
            <person name="Lipzen A."/>
            <person name="Labutti K."/>
            <person name="Grigoriev I.V."/>
            <person name="Murat C."/>
            <person name="Martin F."/>
            <person name="Albertini E."/>
            <person name="Donnini D."/>
            <person name="Bonito G."/>
        </authorList>
    </citation>
    <scope>NUCLEOTIDE SEQUENCE [LARGE SCALE GENOMIC DNA]</scope>
    <source>
        <strain evidence="12 13">Sb_GMNB300</strain>
    </source>
</reference>
<dbReference type="EC" id="2.7.11.1" evidence="3"/>
<dbReference type="PANTHER" id="PTHR38248">
    <property type="entry name" value="FUNK1 6"/>
    <property type="match status" value="1"/>
</dbReference>
<evidence type="ECO:0000256" key="10">
    <source>
        <dbReference type="SAM" id="MobiDB-lite"/>
    </source>
</evidence>
<dbReference type="Proteomes" id="UP000326924">
    <property type="component" value="Unassembled WGS sequence"/>
</dbReference>
<dbReference type="PROSITE" id="PS50011">
    <property type="entry name" value="PROTEIN_KINASE_DOM"/>
    <property type="match status" value="1"/>
</dbReference>
<dbReference type="OrthoDB" id="5584477at2759"/>
<dbReference type="InParanoid" id="A0A5J5EYY7"/>
<keyword evidence="13" id="KW-1185">Reference proteome</keyword>
<evidence type="ECO:0000256" key="8">
    <source>
        <dbReference type="ARBA" id="ARBA00047899"/>
    </source>
</evidence>
<dbReference type="GO" id="GO:0005524">
    <property type="term" value="F:ATP binding"/>
    <property type="evidence" value="ECO:0007669"/>
    <property type="project" value="InterPro"/>
</dbReference>
<dbReference type="PROSITE" id="PS00109">
    <property type="entry name" value="PROTEIN_KINASE_TYR"/>
    <property type="match status" value="1"/>
</dbReference>
<evidence type="ECO:0000256" key="5">
    <source>
        <dbReference type="ARBA" id="ARBA00019973"/>
    </source>
</evidence>
<dbReference type="Gene3D" id="1.10.510.10">
    <property type="entry name" value="Transferase(Phosphotransferase) domain 1"/>
    <property type="match status" value="1"/>
</dbReference>
<accession>A0A5J5EYY7</accession>
<evidence type="ECO:0000259" key="11">
    <source>
        <dbReference type="PROSITE" id="PS50011"/>
    </source>
</evidence>
<organism evidence="12 13">
    <name type="scientific">Sphaerosporella brunnea</name>
    <dbReference type="NCBI Taxonomy" id="1250544"/>
    <lineage>
        <taxon>Eukaryota</taxon>
        <taxon>Fungi</taxon>
        <taxon>Dikarya</taxon>
        <taxon>Ascomycota</taxon>
        <taxon>Pezizomycotina</taxon>
        <taxon>Pezizomycetes</taxon>
        <taxon>Pezizales</taxon>
        <taxon>Pyronemataceae</taxon>
        <taxon>Sphaerosporella</taxon>
    </lineage>
</organism>
<feature type="region of interest" description="Disordered" evidence="10">
    <location>
        <begin position="97"/>
        <end position="122"/>
    </location>
</feature>
<proteinExistence type="predicted"/>
<name>A0A5J5EYY7_9PEZI</name>